<dbReference type="EMBL" id="GDJX01012658">
    <property type="protein sequence ID" value="JAT55278.1"/>
    <property type="molecule type" value="Transcribed_RNA"/>
</dbReference>
<keyword evidence="1" id="KW-0812">Transmembrane</keyword>
<name>A0A1D1YKX9_9ARAE</name>
<accession>A0A1D1YKX9</accession>
<protein>
    <submittedName>
        <fullName evidence="2">Uncharacterized protein</fullName>
    </submittedName>
</protein>
<keyword evidence="1" id="KW-1133">Transmembrane helix</keyword>
<feature type="transmembrane region" description="Helical" evidence="1">
    <location>
        <begin position="81"/>
        <end position="102"/>
    </location>
</feature>
<keyword evidence="1" id="KW-0472">Membrane</keyword>
<gene>
    <name evidence="2" type="ORF">g.112314</name>
</gene>
<sequence>MVVVTISTLDMPALSAVMRPRGRRLVSLLRGGLVVSEARLLPQLPKQRRVLNPIFTGLQISIWVYCRLSEFQDFTGILVSWFLRLCFNLIGLSVQLYALLVLRSVML</sequence>
<proteinExistence type="predicted"/>
<evidence type="ECO:0000256" key="1">
    <source>
        <dbReference type="SAM" id="Phobius"/>
    </source>
</evidence>
<organism evidence="2">
    <name type="scientific">Anthurium amnicola</name>
    <dbReference type="NCBI Taxonomy" id="1678845"/>
    <lineage>
        <taxon>Eukaryota</taxon>
        <taxon>Viridiplantae</taxon>
        <taxon>Streptophyta</taxon>
        <taxon>Embryophyta</taxon>
        <taxon>Tracheophyta</taxon>
        <taxon>Spermatophyta</taxon>
        <taxon>Magnoliopsida</taxon>
        <taxon>Liliopsida</taxon>
        <taxon>Araceae</taxon>
        <taxon>Pothoideae</taxon>
        <taxon>Potheae</taxon>
        <taxon>Anthurium</taxon>
    </lineage>
</organism>
<evidence type="ECO:0000313" key="2">
    <source>
        <dbReference type="EMBL" id="JAT55278.1"/>
    </source>
</evidence>
<dbReference type="AlphaFoldDB" id="A0A1D1YKX9"/>
<reference evidence="2" key="1">
    <citation type="submission" date="2015-07" db="EMBL/GenBank/DDBJ databases">
        <title>Transcriptome Assembly of Anthurium amnicola.</title>
        <authorList>
            <person name="Suzuki J."/>
        </authorList>
    </citation>
    <scope>NUCLEOTIDE SEQUENCE</scope>
</reference>